<organism evidence="4 7">
    <name type="scientific">Klebsiella oxytoca</name>
    <dbReference type="NCBI Taxonomy" id="571"/>
    <lineage>
        <taxon>Bacteria</taxon>
        <taxon>Pseudomonadati</taxon>
        <taxon>Pseudomonadota</taxon>
        <taxon>Gammaproteobacteria</taxon>
        <taxon>Enterobacterales</taxon>
        <taxon>Enterobacteriaceae</taxon>
        <taxon>Klebsiella/Raoultella group</taxon>
        <taxon>Klebsiella</taxon>
    </lineage>
</organism>
<evidence type="ECO:0000256" key="1">
    <source>
        <dbReference type="SAM" id="Phobius"/>
    </source>
</evidence>
<dbReference type="RefSeq" id="WP_004114722.1">
    <property type="nucleotide sequence ID" value="NZ_ABFNOZ020000068.1"/>
</dbReference>
<evidence type="ECO:0000313" key="2">
    <source>
        <dbReference type="EMBL" id="EML7079635.1"/>
    </source>
</evidence>
<evidence type="ECO:0000313" key="5">
    <source>
        <dbReference type="EMBL" id="MBQ0599274.1"/>
    </source>
</evidence>
<reference evidence="2" key="4">
    <citation type="submission" date="2024-02" db="EMBL/GenBank/DDBJ databases">
        <authorList>
            <consortium name="Clinical and Environmental Microbiology Branch: Whole genome sequencing antimicrobial resistance pathogens in the healthcare setting"/>
        </authorList>
    </citation>
    <scope>NUCLEOTIDE SEQUENCE</scope>
    <source>
        <strain evidence="2">2023BB-00086</strain>
    </source>
</reference>
<accession>A0AAD3UKZ6</accession>
<evidence type="ECO:0000313" key="3">
    <source>
        <dbReference type="EMBL" id="HAT1682030.1"/>
    </source>
</evidence>
<dbReference type="Proteomes" id="UP000868497">
    <property type="component" value="Unassembled WGS sequence"/>
</dbReference>
<dbReference type="EMBL" id="DACSEO010000028">
    <property type="protein sequence ID" value="HAT1682030.1"/>
    <property type="molecule type" value="Genomic_DNA"/>
</dbReference>
<name>A0AAD3UKZ6_KLEOX</name>
<sequence>MAKAPFTAEQSLQKIRQVRLCLFLCGLFSLFTALLHIFTRSFNPLCEGVQLLLGVGCVIYGFTLSKRIKQILNGQPG</sequence>
<dbReference type="Proteomes" id="UP000673434">
    <property type="component" value="Unassembled WGS sequence"/>
</dbReference>
<reference evidence="5 6" key="3">
    <citation type="submission" date="2021-03" db="EMBL/GenBank/DDBJ databases">
        <authorList>
            <person name="Stanton E."/>
        </authorList>
    </citation>
    <scope>NUCLEOTIDE SEQUENCE [LARGE SCALE GENOMIC DNA]</scope>
    <source>
        <strain evidence="5 6">2020EL-00037</strain>
    </source>
</reference>
<keyword evidence="6" id="KW-1185">Reference proteome</keyword>
<gene>
    <name evidence="4" type="ORF">F6W21_16605</name>
    <name evidence="3" type="ORF">I8Y21_002718</name>
    <name evidence="5" type="ORF">J7S78_05655</name>
    <name evidence="2" type="ORF">RYF40_000029</name>
</gene>
<dbReference type="Proteomes" id="UP000856143">
    <property type="component" value="Unassembled WGS sequence"/>
</dbReference>
<keyword evidence="1" id="KW-0472">Membrane</keyword>
<evidence type="ECO:0000313" key="7">
    <source>
        <dbReference type="Proteomes" id="UP000868497"/>
    </source>
</evidence>
<dbReference type="AlphaFoldDB" id="A0AAD3UKZ6"/>
<reference evidence="4" key="2">
    <citation type="submission" date="2019-09" db="EMBL/GenBank/DDBJ databases">
        <authorList>
            <consortium name="NCBI Pathogen Detection Project"/>
        </authorList>
    </citation>
    <scope>NUCLEOTIDE SEQUENCE</scope>
    <source>
        <strain evidence="4">AUSMDU00005748</strain>
        <strain evidence="3">R404</strain>
    </source>
</reference>
<protein>
    <submittedName>
        <fullName evidence="4">Uncharacterized protein</fullName>
    </submittedName>
</protein>
<evidence type="ECO:0000313" key="4">
    <source>
        <dbReference type="EMBL" id="HAU4357943.1"/>
    </source>
</evidence>
<keyword evidence="1" id="KW-1133">Transmembrane helix</keyword>
<keyword evidence="1" id="KW-0812">Transmembrane</keyword>
<proteinExistence type="predicted"/>
<dbReference type="EMBL" id="JAGKON010000005">
    <property type="protein sequence ID" value="MBQ0599274.1"/>
    <property type="molecule type" value="Genomic_DNA"/>
</dbReference>
<dbReference type="GeneID" id="93283422"/>
<dbReference type="EMBL" id="ABNOCX020000001">
    <property type="protein sequence ID" value="EML7079635.1"/>
    <property type="molecule type" value="Genomic_DNA"/>
</dbReference>
<reference evidence="4" key="1">
    <citation type="journal article" date="2018" name="Genome Biol.">
        <title>SKESA: strategic k-mer extension for scrupulous assemblies.</title>
        <authorList>
            <person name="Souvorov A."/>
            <person name="Agarwala R."/>
            <person name="Lipman D.J."/>
        </authorList>
    </citation>
    <scope>NUCLEOTIDE SEQUENCE</scope>
    <source>
        <strain evidence="4">AUSMDU00005748</strain>
        <strain evidence="3">R404</strain>
    </source>
</reference>
<dbReference type="EMBL" id="DACXIC010000019">
    <property type="protein sequence ID" value="HAU4357943.1"/>
    <property type="molecule type" value="Genomic_DNA"/>
</dbReference>
<feature type="transmembrane region" description="Helical" evidence="1">
    <location>
        <begin position="48"/>
        <end position="65"/>
    </location>
</feature>
<comment type="caution">
    <text evidence="4">The sequence shown here is derived from an EMBL/GenBank/DDBJ whole genome shotgun (WGS) entry which is preliminary data.</text>
</comment>
<evidence type="ECO:0000313" key="6">
    <source>
        <dbReference type="Proteomes" id="UP000673434"/>
    </source>
</evidence>
<feature type="transmembrane region" description="Helical" evidence="1">
    <location>
        <begin position="20"/>
        <end position="42"/>
    </location>
</feature>